<reference evidence="2" key="1">
    <citation type="submission" date="2014-11" db="EMBL/GenBank/DDBJ databases">
        <authorList>
            <person name="Amaro Gonzalez C."/>
        </authorList>
    </citation>
    <scope>NUCLEOTIDE SEQUENCE</scope>
</reference>
<keyword evidence="1" id="KW-0472">Membrane</keyword>
<feature type="transmembrane region" description="Helical" evidence="1">
    <location>
        <begin position="6"/>
        <end position="24"/>
    </location>
</feature>
<name>A0A0E9XZC2_ANGAN</name>
<keyword evidence="1" id="KW-0812">Transmembrane</keyword>
<organism evidence="2">
    <name type="scientific">Anguilla anguilla</name>
    <name type="common">European freshwater eel</name>
    <name type="synonym">Muraena anguilla</name>
    <dbReference type="NCBI Taxonomy" id="7936"/>
    <lineage>
        <taxon>Eukaryota</taxon>
        <taxon>Metazoa</taxon>
        <taxon>Chordata</taxon>
        <taxon>Craniata</taxon>
        <taxon>Vertebrata</taxon>
        <taxon>Euteleostomi</taxon>
        <taxon>Actinopterygii</taxon>
        <taxon>Neopterygii</taxon>
        <taxon>Teleostei</taxon>
        <taxon>Anguilliformes</taxon>
        <taxon>Anguillidae</taxon>
        <taxon>Anguilla</taxon>
    </lineage>
</organism>
<reference evidence="2" key="2">
    <citation type="journal article" date="2015" name="Fish Shellfish Immunol.">
        <title>Early steps in the European eel (Anguilla anguilla)-Vibrio vulnificus interaction in the gills: Role of the RtxA13 toxin.</title>
        <authorList>
            <person name="Callol A."/>
            <person name="Pajuelo D."/>
            <person name="Ebbesson L."/>
            <person name="Teles M."/>
            <person name="MacKenzie S."/>
            <person name="Amaro C."/>
        </authorList>
    </citation>
    <scope>NUCLEOTIDE SEQUENCE</scope>
</reference>
<dbReference type="AlphaFoldDB" id="A0A0E9XZC2"/>
<sequence length="50" mass="6034">MKVVMFITILCMPGLYYSLFWQLVSKFSLQYMKIMFNFIQIGSKFFSFCL</sequence>
<evidence type="ECO:0000313" key="2">
    <source>
        <dbReference type="EMBL" id="JAI07752.1"/>
    </source>
</evidence>
<evidence type="ECO:0000256" key="1">
    <source>
        <dbReference type="SAM" id="Phobius"/>
    </source>
</evidence>
<accession>A0A0E9XZC2</accession>
<proteinExistence type="predicted"/>
<dbReference type="EMBL" id="GBXM01000826">
    <property type="protein sequence ID" value="JAI07752.1"/>
    <property type="molecule type" value="Transcribed_RNA"/>
</dbReference>
<protein>
    <submittedName>
        <fullName evidence="2">Uncharacterized protein</fullName>
    </submittedName>
</protein>
<keyword evidence="1" id="KW-1133">Transmembrane helix</keyword>